<dbReference type="Proteomes" id="UP000254134">
    <property type="component" value="Unassembled WGS sequence"/>
</dbReference>
<dbReference type="AlphaFoldDB" id="A0A7M2YV81"/>
<feature type="domain" description="Putative zinc-finger" evidence="1">
    <location>
        <begin position="21"/>
        <end position="55"/>
    </location>
</feature>
<dbReference type="InterPro" id="IPR041916">
    <property type="entry name" value="Anti_sigma_zinc_sf"/>
</dbReference>
<dbReference type="InterPro" id="IPR027383">
    <property type="entry name" value="Znf_put"/>
</dbReference>
<dbReference type="GO" id="GO:0008270">
    <property type="term" value="F:zinc ion binding"/>
    <property type="evidence" value="ECO:0007669"/>
    <property type="project" value="UniProtKB-KW"/>
</dbReference>
<accession>A0A7M2YV81</accession>
<proteinExistence type="predicted"/>
<comment type="caution">
    <text evidence="2">The sequence shown here is derived from an EMBL/GenBank/DDBJ whole genome shotgun (WGS) entry which is preliminary data.</text>
</comment>
<organism evidence="2 3">
    <name type="scientific">Gaiella occulta</name>
    <dbReference type="NCBI Taxonomy" id="1002870"/>
    <lineage>
        <taxon>Bacteria</taxon>
        <taxon>Bacillati</taxon>
        <taxon>Actinomycetota</taxon>
        <taxon>Thermoleophilia</taxon>
        <taxon>Gaiellales</taxon>
        <taxon>Gaiellaceae</taxon>
        <taxon>Gaiella</taxon>
    </lineage>
</organism>
<evidence type="ECO:0000313" key="2">
    <source>
        <dbReference type="EMBL" id="RDI74033.1"/>
    </source>
</evidence>
<evidence type="ECO:0000259" key="1">
    <source>
        <dbReference type="Pfam" id="PF13490"/>
    </source>
</evidence>
<sequence>MAGTGIELIVSTLIRPINGSCEETRDRLSDHLEGSLPPRRERRVRRHLRYCRRCRSLYASLVRTVESVRELGRRDDAELSGSAARVVVERIRREDL</sequence>
<protein>
    <submittedName>
        <fullName evidence="2">Putative zinc-finger</fullName>
    </submittedName>
</protein>
<keyword evidence="2" id="KW-0863">Zinc-finger</keyword>
<keyword evidence="2" id="KW-0862">Zinc</keyword>
<dbReference type="Pfam" id="PF13490">
    <property type="entry name" value="zf-HC2"/>
    <property type="match status" value="1"/>
</dbReference>
<reference evidence="3" key="2">
    <citation type="journal article" date="2019" name="MicrobiologyOpen">
        <title>High-quality draft genome sequence of Gaiella occulta isolated from a 150 meter deep mineral water borehole and comparison with the genome sequences of other deep-branching lineages of the phylum Actinobacteria.</title>
        <authorList>
            <person name="Severino R."/>
            <person name="Froufe H.J.C."/>
            <person name="Barroso C."/>
            <person name="Albuquerque L."/>
            <person name="Lobo-da-Cunha A."/>
            <person name="da Costa M.S."/>
            <person name="Egas C."/>
        </authorList>
    </citation>
    <scope>NUCLEOTIDE SEQUENCE [LARGE SCALE GENOMIC DNA]</scope>
    <source>
        <strain evidence="3">F2-233</strain>
    </source>
</reference>
<dbReference type="Gene3D" id="1.10.10.1320">
    <property type="entry name" value="Anti-sigma factor, zinc-finger domain"/>
    <property type="match status" value="1"/>
</dbReference>
<keyword evidence="3" id="KW-1185">Reference proteome</keyword>
<evidence type="ECO:0000313" key="3">
    <source>
        <dbReference type="Proteomes" id="UP000254134"/>
    </source>
</evidence>
<keyword evidence="2" id="KW-0479">Metal-binding</keyword>
<reference evidence="2 3" key="1">
    <citation type="submission" date="2018-07" db="EMBL/GenBank/DDBJ databases">
        <title>High-quality-draft genome sequence of Gaiella occulta.</title>
        <authorList>
            <person name="Severino R."/>
            <person name="Froufe H.J.C."/>
            <person name="Rainey F.A."/>
            <person name="Barroso C."/>
            <person name="Albuquerque L."/>
            <person name="Lobo-Da-Cunha A."/>
            <person name="Da Costa M.S."/>
            <person name="Egas C."/>
        </authorList>
    </citation>
    <scope>NUCLEOTIDE SEQUENCE [LARGE SCALE GENOMIC DNA]</scope>
    <source>
        <strain evidence="2 3">F2-233</strain>
    </source>
</reference>
<dbReference type="EMBL" id="QQZY01000005">
    <property type="protein sequence ID" value="RDI74033.1"/>
    <property type="molecule type" value="Genomic_DNA"/>
</dbReference>
<name>A0A7M2YV81_9ACTN</name>
<gene>
    <name evidence="2" type="ORF">Gocc_2130</name>
</gene>
<dbReference type="RefSeq" id="WP_114796562.1">
    <property type="nucleotide sequence ID" value="NZ_QQZY01000005.1"/>
</dbReference>